<evidence type="ECO:0000256" key="2">
    <source>
        <dbReference type="SAM" id="MobiDB-lite"/>
    </source>
</evidence>
<feature type="region of interest" description="Disordered" evidence="2">
    <location>
        <begin position="592"/>
        <end position="669"/>
    </location>
</feature>
<proteinExistence type="predicted"/>
<dbReference type="Proteomes" id="UP001596201">
    <property type="component" value="Unassembled WGS sequence"/>
</dbReference>
<gene>
    <name evidence="3" type="ORF">ACFPJ5_15525</name>
</gene>
<protein>
    <submittedName>
        <fullName evidence="3">Uncharacterized protein</fullName>
    </submittedName>
</protein>
<feature type="compositionally biased region" description="Acidic residues" evidence="2">
    <location>
        <begin position="38"/>
        <end position="50"/>
    </location>
</feature>
<feature type="coiled-coil region" evidence="1">
    <location>
        <begin position="700"/>
        <end position="746"/>
    </location>
</feature>
<keyword evidence="4" id="KW-1185">Reference proteome</keyword>
<reference evidence="3 4" key="1">
    <citation type="journal article" date="2019" name="Int. J. Syst. Evol. Microbiol.">
        <title>The Global Catalogue of Microorganisms (GCM) 10K type strain sequencing project: providing services to taxonomists for standard genome sequencing and annotation.</title>
        <authorList>
            <consortium name="The Broad Institute Genomics Platform"/>
            <consortium name="The Broad Institute Genome Sequencing Center for Infectious Disease"/>
            <person name="Wu L."/>
            <person name="Ma J."/>
        </authorList>
    </citation>
    <scope>NUCLEOTIDE SEQUENCE [LARGE SCALE GENOMIC DNA]</scope>
    <source>
        <strain evidence="3 4">CGMCC 1.12237</strain>
    </source>
</reference>
<evidence type="ECO:0000313" key="3">
    <source>
        <dbReference type="EMBL" id="MFC5368339.1"/>
    </source>
</evidence>
<dbReference type="AlphaFoldDB" id="A0ABD5RE99"/>
<dbReference type="RefSeq" id="WP_227230617.1">
    <property type="nucleotide sequence ID" value="NZ_JAJCVJ010000002.1"/>
</dbReference>
<evidence type="ECO:0000313" key="4">
    <source>
        <dbReference type="Proteomes" id="UP001596201"/>
    </source>
</evidence>
<name>A0ABD5RE99_9EURY</name>
<sequence length="749" mass="79210">MADDTAQSSDLGLSRRRLLGTLAGAGTAGLAGCGATEPADDGDTTPVPDDEAQTLAERFAPTLYFDRYERWFPTDPRPYESERDGETVVDGFDALEGYTSAMQESETPPDPAVFYNVVGYADSPLSVVQYWFYSAFDQFTTNFHWHDWEVLHVFVDTDSGEPQLFVASSHSRRVPNNEFLDPDPETVPRILAELGSHSSALSLNESEDRFDRLPTGSGLADITNSALEGVEDLADLPVAYGLPRDEGARLPYVVPELDGAPLYEHPDLPSLGERDLVGEAVTVRSFDALSSPPTDLPARETAIRFRHADRDGGESDDVPYELTPTSEVEGIAAFTGPQLSFEFAVPKIAEDAIAGHITTTSPPWTQERYENPAADITDPGHRQALADRYDAVGDPSPVNTVLASVRETVTNDDAPEGEGLTTEESTVESAVLLESDPEAVPTFRGTAVLRDVPAGDHRLTVNRAGTAPHSEQVSVGDEGPTTAGVDGEIPVVAREDAVKLAVDPSEADSELTDLAVDDDFAGRLYDAPLSGPDAVYLHRGGAFTTEVRDSDSEVGAFRVNPGDESSVRVENPGTGKAVLARYLADVSEETRAQIASAAGRETDETETTDEAREATATETTATATDGSGSGGSGDGAAGGDDGTTDGGSGATDGGTATDDGRPDPGPVRGLTRALAAITDQARRAAERAEAGDRGNADAALDALADRLVRAQDRLAAARDGLPPGLARATENRLAQADERAQQARDAQKL</sequence>
<dbReference type="EMBL" id="JBHSKX010000002">
    <property type="protein sequence ID" value="MFC5368339.1"/>
    <property type="molecule type" value="Genomic_DNA"/>
</dbReference>
<feature type="region of interest" description="Disordered" evidence="2">
    <location>
        <begin position="28"/>
        <end position="50"/>
    </location>
</feature>
<evidence type="ECO:0000256" key="1">
    <source>
        <dbReference type="SAM" id="Coils"/>
    </source>
</evidence>
<feature type="compositionally biased region" description="Gly residues" evidence="2">
    <location>
        <begin position="627"/>
        <end position="652"/>
    </location>
</feature>
<accession>A0ABD5RE99</accession>
<dbReference type="InterPro" id="IPR006311">
    <property type="entry name" value="TAT_signal"/>
</dbReference>
<comment type="caution">
    <text evidence="3">The sequence shown here is derived from an EMBL/GenBank/DDBJ whole genome shotgun (WGS) entry which is preliminary data.</text>
</comment>
<dbReference type="PROSITE" id="PS51318">
    <property type="entry name" value="TAT"/>
    <property type="match status" value="1"/>
</dbReference>
<organism evidence="3 4">
    <name type="scientific">Salinirubrum litoreum</name>
    <dbReference type="NCBI Taxonomy" id="1126234"/>
    <lineage>
        <taxon>Archaea</taxon>
        <taxon>Methanobacteriati</taxon>
        <taxon>Methanobacteriota</taxon>
        <taxon>Stenosarchaea group</taxon>
        <taxon>Halobacteria</taxon>
        <taxon>Halobacteriales</taxon>
        <taxon>Haloferacaceae</taxon>
        <taxon>Salinirubrum</taxon>
    </lineage>
</organism>
<keyword evidence="1" id="KW-0175">Coiled coil</keyword>
<feature type="compositionally biased region" description="Low complexity" evidence="2">
    <location>
        <begin position="616"/>
        <end position="626"/>
    </location>
</feature>